<evidence type="ECO:0000256" key="2">
    <source>
        <dbReference type="PROSITE-ProRule" id="PRU00035"/>
    </source>
</evidence>
<feature type="compositionally biased region" description="Pro residues" evidence="3">
    <location>
        <begin position="488"/>
        <end position="497"/>
    </location>
</feature>
<feature type="region of interest" description="Disordered" evidence="3">
    <location>
        <begin position="901"/>
        <end position="1126"/>
    </location>
</feature>
<organism evidence="5">
    <name type="scientific">Aphanomyces invadans</name>
    <dbReference type="NCBI Taxonomy" id="157072"/>
    <lineage>
        <taxon>Eukaryota</taxon>
        <taxon>Sar</taxon>
        <taxon>Stramenopiles</taxon>
        <taxon>Oomycota</taxon>
        <taxon>Saprolegniomycetes</taxon>
        <taxon>Saprolegniales</taxon>
        <taxon>Verrucalvaceae</taxon>
        <taxon>Aphanomyces</taxon>
    </lineage>
</organism>
<feature type="compositionally biased region" description="Basic and acidic residues" evidence="3">
    <location>
        <begin position="684"/>
        <end position="706"/>
    </location>
</feature>
<dbReference type="GO" id="GO:0031213">
    <property type="term" value="C:RSF complex"/>
    <property type="evidence" value="ECO:0007669"/>
    <property type="project" value="InterPro"/>
</dbReference>
<accession>A0A024UPZ1</accession>
<feature type="compositionally biased region" description="Polar residues" evidence="3">
    <location>
        <begin position="16"/>
        <end position="35"/>
    </location>
</feature>
<dbReference type="PRINTS" id="PR00503">
    <property type="entry name" value="BROMODOMAIN"/>
</dbReference>
<dbReference type="InterPro" id="IPR013083">
    <property type="entry name" value="Znf_RING/FYVE/PHD"/>
</dbReference>
<dbReference type="InterPro" id="IPR028938">
    <property type="entry name" value="Rsf1-like"/>
</dbReference>
<feature type="compositionally biased region" description="Basic and acidic residues" evidence="3">
    <location>
        <begin position="411"/>
        <end position="428"/>
    </location>
</feature>
<dbReference type="RefSeq" id="XP_008862070.1">
    <property type="nucleotide sequence ID" value="XM_008863848.1"/>
</dbReference>
<feature type="compositionally biased region" description="Low complexity" evidence="3">
    <location>
        <begin position="1054"/>
        <end position="1066"/>
    </location>
</feature>
<feature type="compositionally biased region" description="Pro residues" evidence="3">
    <location>
        <begin position="397"/>
        <end position="408"/>
    </location>
</feature>
<gene>
    <name evidence="5" type="ORF">H310_00894</name>
</gene>
<dbReference type="Gene3D" id="3.30.40.10">
    <property type="entry name" value="Zinc/RING finger domain, C3HC4 (zinc finger)"/>
    <property type="match status" value="1"/>
</dbReference>
<dbReference type="CDD" id="cd04369">
    <property type="entry name" value="Bromodomain"/>
    <property type="match status" value="1"/>
</dbReference>
<dbReference type="InterPro" id="IPR036427">
    <property type="entry name" value="Bromodomain-like_sf"/>
</dbReference>
<dbReference type="eggNOG" id="KOG1474">
    <property type="taxonomic scope" value="Eukaryota"/>
</dbReference>
<evidence type="ECO:0000256" key="3">
    <source>
        <dbReference type="SAM" id="MobiDB-lite"/>
    </source>
</evidence>
<dbReference type="PROSITE" id="PS50014">
    <property type="entry name" value="BROMODOMAIN_2"/>
    <property type="match status" value="1"/>
</dbReference>
<feature type="compositionally biased region" description="Basic residues" evidence="3">
    <location>
        <begin position="995"/>
        <end position="1005"/>
    </location>
</feature>
<dbReference type="InterPro" id="IPR011011">
    <property type="entry name" value="Znf_FYVE_PHD"/>
</dbReference>
<proteinExistence type="predicted"/>
<feature type="compositionally biased region" description="Low complexity" evidence="3">
    <location>
        <begin position="1102"/>
        <end position="1126"/>
    </location>
</feature>
<dbReference type="GO" id="GO:0006355">
    <property type="term" value="P:regulation of DNA-templated transcription"/>
    <property type="evidence" value="ECO:0007669"/>
    <property type="project" value="InterPro"/>
</dbReference>
<feature type="region of interest" description="Disordered" evidence="3">
    <location>
        <begin position="476"/>
        <end position="552"/>
    </location>
</feature>
<dbReference type="PROSITE" id="PS00633">
    <property type="entry name" value="BROMODOMAIN_1"/>
    <property type="match status" value="1"/>
</dbReference>
<dbReference type="PANTHER" id="PTHR14296">
    <property type="entry name" value="REMODELING AND SPACING FACTOR 1"/>
    <property type="match status" value="1"/>
</dbReference>
<keyword evidence="1 2" id="KW-0103">Bromodomain</keyword>
<dbReference type="SUPFAM" id="SSF47370">
    <property type="entry name" value="Bromodomain"/>
    <property type="match status" value="1"/>
</dbReference>
<sequence>MVPTSTASAPPRVASKSGSHLESSTAKKLNGSNVYDDSSDDDNGSDGSSSSSSGGDDDDEGESASGSDGNDEGEVVDAKQPVLSLGKPFTPQPADFTGPIDKNSPLGILRSMIEMAQACHFLHVFGPTLKIPTISRTELESSIIDGNKSDAYPLLVEVLYRLCRDAGQKIEKARMLQEWERAVHRKLSENWKREFHANPMPGSFEDVSVRDRARILHALCEWRVHASDIGKFISGIPVTVPNPKDDKATTSTTAITFDSLRPEPLGEDDDGAIYWYFHDGCWVYAEDSPASSQRRSDRPVYHVRYSTPSKIRLSTHFELENNTGLDTLVETVLPSSSLKRKRSSSSKKESKKSKRSSHHRSHRSSENRREDDEGDEERYVKPPRDEKTQKVEKKLDPPIPSSPGPKPVPKVAEEMPPLHDKTSVKSEESPIPDEQDTHVLCSMCKKSYDMSLLDPPLLKKPQGEWKCFECLVNDCRGWPRRRPSRQVAPPPPPPRPPAADKKSSKKKSSSSSSSKKKSSSKSSSKSSKSHHSSSSKKKSSRKHRSSSSHSYPDEYKHLLNLYHTRKRQRDVALADSLAAGMPPPPWHDQHLAESHGSLQGLSNGSGWRVVSASVADLRDLLATKFSGVGSMAAQRLKGRLIQILKAGEAMEEEVRRLRLQQEQQLMWQMQALPRRASSRVALERLKSQSDPHYVKSDDENSWEEKLNPSTANDRALRLSRRTSASDLTPEGENQHKRRLAMERAHRASRRQREWDGPSSDEDEVVTPRQTRQSSSNHTPLKGGDLVNWKTIHDHEHPLRSVCAALVTRMIQEEKAPPFSRPVDPVADGCPDYFAVVKHPMDLATVKLRCLNGHYKTWAMFKGDMARIWANCKLYNSEGAVIVEYANELEKTYLGLVRQAEGHGATSMHERGVMKSASDDDDEEFQKSSDSSHDGSSSSSDQSSADDDSSSNSSHSSSSDEGKRQSKLRSRPSRSTLVKPIASQQLPPLRPAPKPTRWKKPQRKQRISSSSSSESDVATATTRKTALTTTTINTTPKQNNPPRNPLTRHPKTIVESSSSSSGSSSSSSEDESPTNPPPPPPSAKKKPQTPPPPPCTPPPPAPSSGSMDGNESSSSSSSYFSSSDDSD</sequence>
<dbReference type="VEuPathDB" id="FungiDB:H310_00894"/>
<dbReference type="SMART" id="SM00297">
    <property type="entry name" value="BROMO"/>
    <property type="match status" value="1"/>
</dbReference>
<feature type="compositionally biased region" description="Basic residues" evidence="3">
    <location>
        <begin position="527"/>
        <end position="546"/>
    </location>
</feature>
<feature type="compositionally biased region" description="Polar residues" evidence="3">
    <location>
        <begin position="767"/>
        <end position="778"/>
    </location>
</feature>
<dbReference type="InterPro" id="IPR001487">
    <property type="entry name" value="Bromodomain"/>
</dbReference>
<name>A0A024UPZ1_9STRA</name>
<dbReference type="EMBL" id="KI913953">
    <property type="protein sequence ID" value="ETW08265.1"/>
    <property type="molecule type" value="Genomic_DNA"/>
</dbReference>
<dbReference type="eggNOG" id="KOG1472">
    <property type="taxonomic scope" value="Eukaryota"/>
</dbReference>
<reference evidence="5" key="1">
    <citation type="submission" date="2013-12" db="EMBL/GenBank/DDBJ databases">
        <title>The Genome Sequence of Aphanomyces invadans NJM9701.</title>
        <authorList>
            <consortium name="The Broad Institute Genomics Platform"/>
            <person name="Russ C."/>
            <person name="Tyler B."/>
            <person name="van West P."/>
            <person name="Dieguez-Uribeondo J."/>
            <person name="Young S.K."/>
            <person name="Zeng Q."/>
            <person name="Gargeya S."/>
            <person name="Fitzgerald M."/>
            <person name="Abouelleil A."/>
            <person name="Alvarado L."/>
            <person name="Chapman S.B."/>
            <person name="Gainer-Dewar J."/>
            <person name="Goldberg J."/>
            <person name="Griggs A."/>
            <person name="Gujja S."/>
            <person name="Hansen M."/>
            <person name="Howarth C."/>
            <person name="Imamovic A."/>
            <person name="Ireland A."/>
            <person name="Larimer J."/>
            <person name="McCowan C."/>
            <person name="Murphy C."/>
            <person name="Pearson M."/>
            <person name="Poon T.W."/>
            <person name="Priest M."/>
            <person name="Roberts A."/>
            <person name="Saif S."/>
            <person name="Shea T."/>
            <person name="Sykes S."/>
            <person name="Wortman J."/>
            <person name="Nusbaum C."/>
            <person name="Birren B."/>
        </authorList>
    </citation>
    <scope>NUCLEOTIDE SEQUENCE [LARGE SCALE GENOMIC DNA]</scope>
    <source>
        <strain evidence="5">NJM9701</strain>
    </source>
</reference>
<dbReference type="PANTHER" id="PTHR14296:SF3">
    <property type="entry name" value="DIKAR, ISOFORM F"/>
    <property type="match status" value="1"/>
</dbReference>
<dbReference type="SUPFAM" id="SSF57903">
    <property type="entry name" value="FYVE/PHD zinc finger"/>
    <property type="match status" value="1"/>
</dbReference>
<dbReference type="Pfam" id="PF00439">
    <property type="entry name" value="Bromodomain"/>
    <property type="match status" value="1"/>
</dbReference>
<feature type="compositionally biased region" description="Low complexity" evidence="3">
    <location>
        <begin position="1007"/>
        <end position="1034"/>
    </location>
</feature>
<dbReference type="InterPro" id="IPR018359">
    <property type="entry name" value="Bromodomain_CS"/>
</dbReference>
<feature type="domain" description="Bromo" evidence="4">
    <location>
        <begin position="810"/>
        <end position="882"/>
    </location>
</feature>
<evidence type="ECO:0000313" key="5">
    <source>
        <dbReference type="EMBL" id="ETW08265.1"/>
    </source>
</evidence>
<feature type="compositionally biased region" description="Low complexity" evidence="3">
    <location>
        <begin position="45"/>
        <end position="54"/>
    </location>
</feature>
<feature type="compositionally biased region" description="Basic residues" evidence="3">
    <location>
        <begin position="503"/>
        <end position="519"/>
    </location>
</feature>
<dbReference type="STRING" id="157072.A0A024UPZ1"/>
<dbReference type="Gene3D" id="1.20.920.10">
    <property type="entry name" value="Bromodomain-like"/>
    <property type="match status" value="1"/>
</dbReference>
<dbReference type="AlphaFoldDB" id="A0A024UPZ1"/>
<feature type="region of interest" description="Disordered" evidence="3">
    <location>
        <begin position="684"/>
        <end position="783"/>
    </location>
</feature>
<feature type="compositionally biased region" description="Basic and acidic residues" evidence="3">
    <location>
        <begin position="739"/>
        <end position="755"/>
    </location>
</feature>
<evidence type="ECO:0000259" key="4">
    <source>
        <dbReference type="PROSITE" id="PS50014"/>
    </source>
</evidence>
<feature type="compositionally biased region" description="Low complexity" evidence="3">
    <location>
        <begin position="933"/>
        <end position="942"/>
    </location>
</feature>
<feature type="compositionally biased region" description="Pro residues" evidence="3">
    <location>
        <begin position="1073"/>
        <end position="1101"/>
    </location>
</feature>
<feature type="region of interest" description="Disordered" evidence="3">
    <location>
        <begin position="1"/>
        <end position="75"/>
    </location>
</feature>
<feature type="compositionally biased region" description="Basic residues" evidence="3">
    <location>
        <begin position="338"/>
        <end position="362"/>
    </location>
</feature>
<dbReference type="OrthoDB" id="21449at2759"/>
<feature type="compositionally biased region" description="Basic and acidic residues" evidence="3">
    <location>
        <begin position="363"/>
        <end position="396"/>
    </location>
</feature>
<protein>
    <recommendedName>
        <fullName evidence="4">Bromo domain-containing protein</fullName>
    </recommendedName>
</protein>
<feature type="region of interest" description="Disordered" evidence="3">
    <location>
        <begin position="335"/>
        <end position="435"/>
    </location>
</feature>
<dbReference type="GeneID" id="20077944"/>
<evidence type="ECO:0000256" key="1">
    <source>
        <dbReference type="ARBA" id="ARBA00023117"/>
    </source>
</evidence>